<evidence type="ECO:0000313" key="1">
    <source>
        <dbReference type="EMBL" id="PLW04447.1"/>
    </source>
</evidence>
<sequence length="172" mass="19475">MHTSHPEYLSISTNITIRCTFPTCSPKNTALLFLPPVSDLSDDQETNSDPNLVANQPIAQACAGSLINWATWTPAATCLDPHPPSPVKEPMIIPKHHVYFPPLTRRSRKIKEAKNSQDLLLKDQHRFLDALKTQEQSLVNCKLWRLHTTTICRGCCFLTRHTRITTHIPSSW</sequence>
<dbReference type="AlphaFoldDB" id="A0A2N5RTX4"/>
<gene>
    <name evidence="1" type="ORF">PCASD_26823</name>
</gene>
<accession>A0A2N5RTX4</accession>
<protein>
    <submittedName>
        <fullName evidence="1">Uncharacterized protein</fullName>
    </submittedName>
</protein>
<comment type="caution">
    <text evidence="1">The sequence shown here is derived from an EMBL/GenBank/DDBJ whole genome shotgun (WGS) entry which is preliminary data.</text>
</comment>
<dbReference type="EMBL" id="PGCI01001567">
    <property type="protein sequence ID" value="PLW04447.1"/>
    <property type="molecule type" value="Genomic_DNA"/>
</dbReference>
<reference evidence="1 2" key="1">
    <citation type="submission" date="2017-11" db="EMBL/GenBank/DDBJ databases">
        <title>De novo assembly and phasing of dikaryotic genomes from two isolates of Puccinia coronata f. sp. avenae, the causal agent of oat crown rust.</title>
        <authorList>
            <person name="Miller M.E."/>
            <person name="Zhang Y."/>
            <person name="Omidvar V."/>
            <person name="Sperschneider J."/>
            <person name="Schwessinger B."/>
            <person name="Raley C."/>
            <person name="Palmer J.M."/>
            <person name="Garnica D."/>
            <person name="Upadhyaya N."/>
            <person name="Rathjen J."/>
            <person name="Taylor J.M."/>
            <person name="Park R.F."/>
            <person name="Dodds P.N."/>
            <person name="Hirsch C.D."/>
            <person name="Kianian S.F."/>
            <person name="Figueroa M."/>
        </authorList>
    </citation>
    <scope>NUCLEOTIDE SEQUENCE [LARGE SCALE GENOMIC DNA]</scope>
    <source>
        <strain evidence="1">12SD80</strain>
    </source>
</reference>
<name>A0A2N5RTX4_9BASI</name>
<proteinExistence type="predicted"/>
<dbReference type="Proteomes" id="UP000235392">
    <property type="component" value="Unassembled WGS sequence"/>
</dbReference>
<organism evidence="1 2">
    <name type="scientific">Puccinia coronata f. sp. avenae</name>
    <dbReference type="NCBI Taxonomy" id="200324"/>
    <lineage>
        <taxon>Eukaryota</taxon>
        <taxon>Fungi</taxon>
        <taxon>Dikarya</taxon>
        <taxon>Basidiomycota</taxon>
        <taxon>Pucciniomycotina</taxon>
        <taxon>Pucciniomycetes</taxon>
        <taxon>Pucciniales</taxon>
        <taxon>Pucciniaceae</taxon>
        <taxon>Puccinia</taxon>
    </lineage>
</organism>
<evidence type="ECO:0000313" key="2">
    <source>
        <dbReference type="Proteomes" id="UP000235392"/>
    </source>
</evidence>